<evidence type="ECO:0000313" key="5">
    <source>
        <dbReference type="Proteomes" id="UP000681526"/>
    </source>
</evidence>
<name>A0ABM8V478_THEXY</name>
<gene>
    <name evidence="4" type="primary">txxe 2040</name>
    <name evidence="4" type="ORF">TXXE_09940</name>
</gene>
<protein>
    <submittedName>
        <fullName evidence="4">Heat shock protein DnaJ domain protein</fullName>
    </submittedName>
</protein>
<evidence type="ECO:0000256" key="3">
    <source>
        <dbReference type="SAM" id="Phobius"/>
    </source>
</evidence>
<evidence type="ECO:0000256" key="1">
    <source>
        <dbReference type="ARBA" id="ARBA00022705"/>
    </source>
</evidence>
<evidence type="ECO:0000313" key="4">
    <source>
        <dbReference type="EMBL" id="CAG5086349.1"/>
    </source>
</evidence>
<keyword evidence="3" id="KW-0812">Transmembrane</keyword>
<keyword evidence="5" id="KW-1185">Reference proteome</keyword>
<feature type="transmembrane region" description="Helical" evidence="3">
    <location>
        <begin position="95"/>
        <end position="115"/>
    </location>
</feature>
<keyword evidence="3" id="KW-1133">Transmembrane helix</keyword>
<organism evidence="4 5">
    <name type="scientific">Thermobacillus xylanilyticus</name>
    <dbReference type="NCBI Taxonomy" id="76633"/>
    <lineage>
        <taxon>Bacteria</taxon>
        <taxon>Bacillati</taxon>
        <taxon>Bacillota</taxon>
        <taxon>Bacilli</taxon>
        <taxon>Bacillales</taxon>
        <taxon>Paenibacillaceae</taxon>
        <taxon>Thermobacillus</taxon>
    </lineage>
</organism>
<keyword evidence="1" id="KW-0235">DNA replication</keyword>
<evidence type="ECO:0000256" key="2">
    <source>
        <dbReference type="ARBA" id="ARBA00023016"/>
    </source>
</evidence>
<comment type="caution">
    <text evidence="4">The sequence shown here is derived from an EMBL/GenBank/DDBJ whole genome shotgun (WGS) entry which is preliminary data.</text>
</comment>
<dbReference type="Proteomes" id="UP000681526">
    <property type="component" value="Unassembled WGS sequence"/>
</dbReference>
<reference evidence="4 5" key="1">
    <citation type="submission" date="2021-04" db="EMBL/GenBank/DDBJ databases">
        <authorList>
            <person name="Rakotoarivonina H."/>
        </authorList>
    </citation>
    <scope>NUCLEOTIDE SEQUENCE [LARGE SCALE GENOMIC DNA]</scope>
    <source>
        <strain evidence="4 5">XE</strain>
    </source>
</reference>
<proteinExistence type="predicted"/>
<dbReference type="InterPro" id="IPR036869">
    <property type="entry name" value="J_dom_sf"/>
</dbReference>
<keyword evidence="3" id="KW-0472">Membrane</keyword>
<sequence length="297" mass="33842">MDLKTAYERLGLPEDATRDMVEKRYDMLLRQERRRIREGGGESPEFAEITRAYRFILEQEEKQAVTELTEQQYGKYKQFAGLAEKIDHFFSYYKWHTLGAILLIGAIIYGINAYIEHKEEQARLAALPPIDVDGMILGQFFVSDGSADTENLEAVMLGHFPDWKRVELQLLTFSLEGRSQLDIAMLQKASVLLATEKPDIYILDSETYPWLAQTGILMELDEWAAGRFSSLLPEGAAVKAFGGEENGEHIYGIDLSDSPLIGELPLYKERFIVGIRRDAERADNALHLIETYLRSIP</sequence>
<dbReference type="SUPFAM" id="SSF46565">
    <property type="entry name" value="Chaperone J-domain"/>
    <property type="match status" value="1"/>
</dbReference>
<dbReference type="EMBL" id="CAJRAY010000043">
    <property type="protein sequence ID" value="CAG5086349.1"/>
    <property type="molecule type" value="Genomic_DNA"/>
</dbReference>
<accession>A0ABM8V478</accession>
<keyword evidence="2 4" id="KW-0346">Stress response</keyword>
<dbReference type="RefSeq" id="WP_213484493.1">
    <property type="nucleotide sequence ID" value="NZ_CAJRAY010000043.1"/>
</dbReference>